<dbReference type="EMBL" id="DROP01000256">
    <property type="protein sequence ID" value="HHI89063.1"/>
    <property type="molecule type" value="Genomic_DNA"/>
</dbReference>
<evidence type="ECO:0000256" key="7">
    <source>
        <dbReference type="SAM" id="MobiDB-lite"/>
    </source>
</evidence>
<evidence type="ECO:0000256" key="3">
    <source>
        <dbReference type="ARBA" id="ARBA00022475"/>
    </source>
</evidence>
<accession>A0A7V5NXF4</accession>
<dbReference type="InterPro" id="IPR023408">
    <property type="entry name" value="MscS_beta-dom_sf"/>
</dbReference>
<dbReference type="InterPro" id="IPR049278">
    <property type="entry name" value="MS_channel_C"/>
</dbReference>
<dbReference type="Gene3D" id="3.30.70.100">
    <property type="match status" value="1"/>
</dbReference>
<dbReference type="PANTHER" id="PTHR30347:SF1">
    <property type="entry name" value="MECHANOSENSITIVE CHANNEL MSCK"/>
    <property type="match status" value="1"/>
</dbReference>
<evidence type="ECO:0000313" key="11">
    <source>
        <dbReference type="EMBL" id="HHI89063.1"/>
    </source>
</evidence>
<feature type="transmembrane region" description="Helical" evidence="8">
    <location>
        <begin position="348"/>
        <end position="377"/>
    </location>
</feature>
<comment type="similarity">
    <text evidence="2">Belongs to the MscS (TC 1.A.23) family.</text>
</comment>
<keyword evidence="4 8" id="KW-0812">Transmembrane</keyword>
<proteinExistence type="inferred from homology"/>
<comment type="caution">
    <text evidence="11">The sequence shown here is derived from an EMBL/GenBank/DDBJ whole genome shotgun (WGS) entry which is preliminary data.</text>
</comment>
<evidence type="ECO:0000259" key="9">
    <source>
        <dbReference type="Pfam" id="PF00924"/>
    </source>
</evidence>
<dbReference type="InterPro" id="IPR006685">
    <property type="entry name" value="MscS_channel_2nd"/>
</dbReference>
<organism evidence="11">
    <name type="scientific">Hellea balneolensis</name>
    <dbReference type="NCBI Taxonomy" id="287478"/>
    <lineage>
        <taxon>Bacteria</taxon>
        <taxon>Pseudomonadati</taxon>
        <taxon>Pseudomonadota</taxon>
        <taxon>Alphaproteobacteria</taxon>
        <taxon>Maricaulales</taxon>
        <taxon>Robiginitomaculaceae</taxon>
        <taxon>Hellea</taxon>
    </lineage>
</organism>
<keyword evidence="3" id="KW-1003">Cell membrane</keyword>
<keyword evidence="5 8" id="KW-1133">Transmembrane helix</keyword>
<feature type="non-terminal residue" evidence="11">
    <location>
        <position position="1"/>
    </location>
</feature>
<dbReference type="SUPFAM" id="SSF82861">
    <property type="entry name" value="Mechanosensitive channel protein MscS (YggB), transmembrane region"/>
    <property type="match status" value="1"/>
</dbReference>
<evidence type="ECO:0000259" key="10">
    <source>
        <dbReference type="Pfam" id="PF21082"/>
    </source>
</evidence>
<feature type="compositionally biased region" description="Low complexity" evidence="7">
    <location>
        <begin position="8"/>
        <end position="21"/>
    </location>
</feature>
<dbReference type="InterPro" id="IPR052702">
    <property type="entry name" value="MscS-like_channel"/>
</dbReference>
<dbReference type="Gene3D" id="1.10.287.1260">
    <property type="match status" value="1"/>
</dbReference>
<feature type="transmembrane region" description="Helical" evidence="8">
    <location>
        <begin position="319"/>
        <end position="342"/>
    </location>
</feature>
<feature type="domain" description="Mechanosensitive ion channel MscS C-terminal" evidence="10">
    <location>
        <begin position="440"/>
        <end position="524"/>
    </location>
</feature>
<keyword evidence="6 8" id="KW-0472">Membrane</keyword>
<feature type="domain" description="Mechanosensitive ion channel MscS" evidence="9">
    <location>
        <begin position="366"/>
        <end position="432"/>
    </location>
</feature>
<dbReference type="GO" id="GO:0008381">
    <property type="term" value="F:mechanosensitive monoatomic ion channel activity"/>
    <property type="evidence" value="ECO:0007669"/>
    <property type="project" value="UniProtKB-ARBA"/>
</dbReference>
<dbReference type="Gene3D" id="2.30.30.60">
    <property type="match status" value="1"/>
</dbReference>
<evidence type="ECO:0000256" key="1">
    <source>
        <dbReference type="ARBA" id="ARBA00004651"/>
    </source>
</evidence>
<evidence type="ECO:0000256" key="6">
    <source>
        <dbReference type="ARBA" id="ARBA00023136"/>
    </source>
</evidence>
<feature type="transmembrane region" description="Helical" evidence="8">
    <location>
        <begin position="209"/>
        <end position="227"/>
    </location>
</feature>
<dbReference type="PROSITE" id="PS01246">
    <property type="entry name" value="UPF0003"/>
    <property type="match status" value="1"/>
</dbReference>
<dbReference type="GO" id="GO:0005886">
    <property type="term" value="C:plasma membrane"/>
    <property type="evidence" value="ECO:0007669"/>
    <property type="project" value="UniProtKB-SubCell"/>
</dbReference>
<dbReference type="InterPro" id="IPR010920">
    <property type="entry name" value="LSM_dom_sf"/>
</dbReference>
<feature type="transmembrane region" description="Helical" evidence="8">
    <location>
        <begin position="182"/>
        <end position="203"/>
    </location>
</feature>
<dbReference type="SUPFAM" id="SSF50182">
    <property type="entry name" value="Sm-like ribonucleoproteins"/>
    <property type="match status" value="1"/>
</dbReference>
<protein>
    <submittedName>
        <fullName evidence="11">Mechanosensitive ion channel</fullName>
    </submittedName>
</protein>
<evidence type="ECO:0000256" key="2">
    <source>
        <dbReference type="ARBA" id="ARBA00008017"/>
    </source>
</evidence>
<name>A0A7V5NXF4_9PROT</name>
<dbReference type="Pfam" id="PF00924">
    <property type="entry name" value="MS_channel_2nd"/>
    <property type="match status" value="1"/>
</dbReference>
<feature type="compositionally biased region" description="Polar residues" evidence="7">
    <location>
        <begin position="23"/>
        <end position="32"/>
    </location>
</feature>
<gene>
    <name evidence="11" type="ORF">ENK01_03835</name>
</gene>
<evidence type="ECO:0000256" key="8">
    <source>
        <dbReference type="SAM" id="Phobius"/>
    </source>
</evidence>
<feature type="transmembrane region" description="Helical" evidence="8">
    <location>
        <begin position="276"/>
        <end position="298"/>
    </location>
</feature>
<feature type="transmembrane region" description="Helical" evidence="8">
    <location>
        <begin position="122"/>
        <end position="145"/>
    </location>
</feature>
<dbReference type="Proteomes" id="UP000885806">
    <property type="component" value="Unassembled WGS sequence"/>
</dbReference>
<dbReference type="InterPro" id="IPR011014">
    <property type="entry name" value="MscS_channel_TM-2"/>
</dbReference>
<comment type="subcellular location">
    <subcellularLocation>
        <location evidence="1">Cell membrane</location>
        <topology evidence="1">Multi-pass membrane protein</topology>
    </subcellularLocation>
</comment>
<evidence type="ECO:0000256" key="4">
    <source>
        <dbReference type="ARBA" id="ARBA00022692"/>
    </source>
</evidence>
<dbReference type="PANTHER" id="PTHR30347">
    <property type="entry name" value="POTASSIUM CHANNEL RELATED"/>
    <property type="match status" value="1"/>
</dbReference>
<evidence type="ECO:0000256" key="5">
    <source>
        <dbReference type="ARBA" id="ARBA00022989"/>
    </source>
</evidence>
<dbReference type="SUPFAM" id="SSF82689">
    <property type="entry name" value="Mechanosensitive channel protein MscS (YggB), C-terminal domain"/>
    <property type="match status" value="1"/>
</dbReference>
<dbReference type="InterPro" id="IPR011066">
    <property type="entry name" value="MscS_channel_C_sf"/>
</dbReference>
<dbReference type="InterPro" id="IPR006686">
    <property type="entry name" value="MscS_channel_CS"/>
</dbReference>
<feature type="region of interest" description="Disordered" evidence="7">
    <location>
        <begin position="1"/>
        <end position="40"/>
    </location>
</feature>
<reference evidence="11" key="1">
    <citation type="journal article" date="2020" name="mSystems">
        <title>Genome- and Community-Level Interaction Insights into Carbon Utilization and Element Cycling Functions of Hydrothermarchaeota in Hydrothermal Sediment.</title>
        <authorList>
            <person name="Zhou Z."/>
            <person name="Liu Y."/>
            <person name="Xu W."/>
            <person name="Pan J."/>
            <person name="Luo Z.H."/>
            <person name="Li M."/>
        </authorList>
    </citation>
    <scope>NUCLEOTIDE SEQUENCE [LARGE SCALE GENOMIC DNA]</scope>
    <source>
        <strain evidence="11">HyVt-538</strain>
    </source>
</reference>
<dbReference type="Pfam" id="PF21082">
    <property type="entry name" value="MS_channel_3rd"/>
    <property type="match status" value="1"/>
</dbReference>
<sequence>AQTAPTNPAAQGQKTKATAAPQNADSSHSDPVQSAYEKALQARQAADAAIKEALESGDGEALDKAYAARKLADKNLADAALKKQAATKSQEEAAQKPKRGKSLIPTDPAQIKALAKSILDKIIGWLTSAAFLAMIGVIILSWILSPILARMLKKRIPLLRAPPAADAKLRIVRHYLYEASNLLRPVLLVGLLAGGAAMLKAVPMFGQDWLVRIAQGLAVVFLLFKAIKQFIKNPLFQKITIWVTIPLALLMVFGYYDDLLKLLNGTTVMSMGGTPITLMTLVRLAIFGALFFWLGGISNSRGQTAIRSQESLDLATREVVAKLFQILLFVILVVLVLSFAGIPLSGLVMIFSAVGLGIGFGLQPIAANFISGLIILFDRTVKVGDYVVLPDGQEGFVDAINMRNTMVETTDGKDVMVPNVTFIDNTYENWTHKDPRQRYEVYFSVAYDTDIEKLEDILIPEISKHKSVLQEPEKPDLELREFGENGIKFAIEFWCSGIDDGENKFTSDLNYIVWRALKKHGIRMPFPQRDVHIVSGHLPS</sequence>
<dbReference type="AlphaFoldDB" id="A0A7V5NXF4"/>
<feature type="transmembrane region" description="Helical" evidence="8">
    <location>
        <begin position="239"/>
        <end position="256"/>
    </location>
</feature>